<protein>
    <submittedName>
        <fullName evidence="1">Uncharacterized protein</fullName>
    </submittedName>
</protein>
<evidence type="ECO:0000313" key="1">
    <source>
        <dbReference type="EMBL" id="GFP74274.1"/>
    </source>
</evidence>
<proteinExistence type="predicted"/>
<dbReference type="AlphaFoldDB" id="A0A6V8SAJ6"/>
<comment type="caution">
    <text evidence="1">The sequence shown here is derived from an EMBL/GenBank/DDBJ whole genome shotgun (WGS) entry which is preliminary data.</text>
</comment>
<dbReference type="Proteomes" id="UP000580568">
    <property type="component" value="Unassembled WGS sequence"/>
</dbReference>
<accession>A0A6V8SAJ6</accession>
<reference evidence="1 2" key="1">
    <citation type="submission" date="2020-07" db="EMBL/GenBank/DDBJ databases">
        <title>A new beta-1,3-glucan-decomposing anaerobic bacterium isolated from anoxic soil subjected to biological soil disinfestation.</title>
        <authorList>
            <person name="Ueki A."/>
            <person name="Tonouchi A."/>
        </authorList>
    </citation>
    <scope>NUCLEOTIDE SEQUENCE [LARGE SCALE GENOMIC DNA]</scope>
    <source>
        <strain evidence="1 2">TW1</strain>
    </source>
</reference>
<sequence length="29" mass="3511">MSELLELNDFFRWNGVKKLYCSNEVSLQF</sequence>
<evidence type="ECO:0000313" key="2">
    <source>
        <dbReference type="Proteomes" id="UP000580568"/>
    </source>
</evidence>
<organism evidence="1 2">
    <name type="scientific">Clostridium fungisolvens</name>
    <dbReference type="NCBI Taxonomy" id="1604897"/>
    <lineage>
        <taxon>Bacteria</taxon>
        <taxon>Bacillati</taxon>
        <taxon>Bacillota</taxon>
        <taxon>Clostridia</taxon>
        <taxon>Eubacteriales</taxon>
        <taxon>Clostridiaceae</taxon>
        <taxon>Clostridium</taxon>
    </lineage>
</organism>
<name>A0A6V8SAJ6_9CLOT</name>
<dbReference type="EMBL" id="BLZR01000001">
    <property type="protein sequence ID" value="GFP74274.1"/>
    <property type="molecule type" value="Genomic_DNA"/>
</dbReference>
<gene>
    <name evidence="1" type="ORF">bsdtw1_00319</name>
</gene>
<keyword evidence="2" id="KW-1185">Reference proteome</keyword>